<dbReference type="Gene3D" id="3.60.21.10">
    <property type="match status" value="1"/>
</dbReference>
<organism evidence="3 4">
    <name type="scientific">Corynebacterium jeikeium (strain K411)</name>
    <dbReference type="NCBI Taxonomy" id="306537"/>
    <lineage>
        <taxon>Bacteria</taxon>
        <taxon>Bacillati</taxon>
        <taxon>Actinomycetota</taxon>
        <taxon>Actinomycetes</taxon>
        <taxon>Mycobacteriales</taxon>
        <taxon>Corynebacteriaceae</taxon>
        <taxon>Corynebacterium</taxon>
    </lineage>
</organism>
<evidence type="ECO:0000259" key="2">
    <source>
        <dbReference type="Pfam" id="PF00149"/>
    </source>
</evidence>
<dbReference type="NCBIfam" id="TIGR01409">
    <property type="entry name" value="TAT_signal_seq"/>
    <property type="match status" value="1"/>
</dbReference>
<reference evidence="3 4" key="1">
    <citation type="journal article" date="2005" name="J. Bacteriol.">
        <title>Complete genome sequence and analysis of the multiresistant nosocomial pathogen Corynebacterium jeikeium K411, a lipid-requiring bacterium of the human skin flora.</title>
        <authorList>
            <person name="Tauch A."/>
            <person name="Kaiser O."/>
            <person name="Hain T."/>
            <person name="Goesmann A."/>
            <person name="Weisshaar B."/>
            <person name="Albersmeier A."/>
            <person name="Bekel T."/>
            <person name="Bischoff N."/>
            <person name="Brune I."/>
            <person name="Chakraborty T."/>
            <person name="Kalinowski J."/>
            <person name="Meyer F."/>
            <person name="Rupp O."/>
            <person name="Schneiker S."/>
            <person name="Viehoever P."/>
            <person name="Puehler A."/>
        </authorList>
    </citation>
    <scope>NUCLEOTIDE SEQUENCE [LARGE SCALE GENOMIC DNA]</scope>
    <source>
        <strain evidence="3 4">K411</strain>
    </source>
</reference>
<dbReference type="InterPro" id="IPR019546">
    <property type="entry name" value="TAT_signal_bac_arc"/>
</dbReference>
<dbReference type="CDD" id="cd07383">
    <property type="entry name" value="MPP_Dcr2"/>
    <property type="match status" value="1"/>
</dbReference>
<dbReference type="EMBL" id="CR931997">
    <property type="protein sequence ID" value="CAI37590.1"/>
    <property type="molecule type" value="Genomic_DNA"/>
</dbReference>
<name>Q4JUB7_CORJK</name>
<dbReference type="InterPro" id="IPR006311">
    <property type="entry name" value="TAT_signal"/>
</dbReference>
<dbReference type="eggNOG" id="COG1409">
    <property type="taxonomic scope" value="Bacteria"/>
</dbReference>
<accession>Q4JUB7</accession>
<dbReference type="Proteomes" id="UP000000545">
    <property type="component" value="Chromosome"/>
</dbReference>
<dbReference type="PROSITE" id="PS51318">
    <property type="entry name" value="TAT"/>
    <property type="match status" value="1"/>
</dbReference>
<dbReference type="PANTHER" id="PTHR32440">
    <property type="entry name" value="PHOSPHATASE DCR2-RELATED-RELATED"/>
    <property type="match status" value="1"/>
</dbReference>
<dbReference type="GO" id="GO:0005737">
    <property type="term" value="C:cytoplasm"/>
    <property type="evidence" value="ECO:0007669"/>
    <property type="project" value="TreeGrafter"/>
</dbReference>
<dbReference type="Pfam" id="PF00149">
    <property type="entry name" value="Metallophos"/>
    <property type="match status" value="1"/>
</dbReference>
<sequence>MRLPAADSLWKFNSRRKRNSITLSSNSSKKSQQLEGQNAPKQFNVNRRNFLAGTGALGVTAALAPAAQAQAWNSSAGSLAGSSFGPGRGNGGGDNNGGADMPLKFNGDGKFKIVQFNDTQDDHLTDRRTIEFMGKVLDQEKPDFALINGDVISSGPKTTEQAFQAVNNVVLPMESRKIPWAITFGNHDEDSMEDGTQADEIALLNFVRKYKYNLNVADDPIHGESNVSLLVQGNANPNPAFAIWLLDSGNYIGEELAGQETKEIPGYDYIHSDQIQWYRDTSRGYEERYGKKIPGLMYFHIPTYEHRDMWFGGPYNNDLIKHGEAKKRHGIEGVKNEDVYVGAFNPGIYSAVRERGDVLGIYCGHDHINTFNGNYFGVELGYCPGTGFGPYGLKDGTWSMHTLRGARVFELDEADERVYKSTRLVFAKELGLDMNPKKQPLEKPADLPEYVSFK</sequence>
<keyword evidence="4" id="KW-1185">Reference proteome</keyword>
<dbReference type="SUPFAM" id="SSF56300">
    <property type="entry name" value="Metallo-dependent phosphatases"/>
    <property type="match status" value="1"/>
</dbReference>
<feature type="domain" description="Calcineurin-like phosphoesterase" evidence="2">
    <location>
        <begin position="111"/>
        <end position="367"/>
    </location>
</feature>
<dbReference type="PANTHER" id="PTHR32440:SF0">
    <property type="entry name" value="PHOSPHATASE DCR2-RELATED"/>
    <property type="match status" value="1"/>
</dbReference>
<proteinExistence type="predicted"/>
<evidence type="ECO:0000313" key="3">
    <source>
        <dbReference type="EMBL" id="CAI37590.1"/>
    </source>
</evidence>
<dbReference type="AlphaFoldDB" id="Q4JUB7"/>
<dbReference type="GO" id="GO:0016788">
    <property type="term" value="F:hydrolase activity, acting on ester bonds"/>
    <property type="evidence" value="ECO:0007669"/>
    <property type="project" value="TreeGrafter"/>
</dbReference>
<feature type="compositionally biased region" description="Low complexity" evidence="1">
    <location>
        <begin position="20"/>
        <end position="34"/>
    </location>
</feature>
<dbReference type="InterPro" id="IPR029052">
    <property type="entry name" value="Metallo-depent_PP-like"/>
</dbReference>
<feature type="region of interest" description="Disordered" evidence="1">
    <location>
        <begin position="20"/>
        <end position="42"/>
    </location>
</feature>
<gene>
    <name evidence="3" type="ordered locus">jk1417</name>
</gene>
<evidence type="ECO:0000313" key="4">
    <source>
        <dbReference type="Proteomes" id="UP000000545"/>
    </source>
</evidence>
<dbReference type="InterPro" id="IPR004843">
    <property type="entry name" value="Calcineurin-like_PHP"/>
</dbReference>
<dbReference type="KEGG" id="cjk:jk1417"/>
<protein>
    <recommendedName>
        <fullName evidence="2">Calcineurin-like phosphoesterase domain-containing protein</fullName>
    </recommendedName>
</protein>
<evidence type="ECO:0000256" key="1">
    <source>
        <dbReference type="SAM" id="MobiDB-lite"/>
    </source>
</evidence>
<dbReference type="STRING" id="306537.jk1417"/>
<dbReference type="HOGENOM" id="CLU_019692_0_1_11"/>